<dbReference type="EC" id="2.4.-.-" evidence="2"/>
<reference evidence="2 3" key="1">
    <citation type="submission" date="2024-02" db="EMBL/GenBank/DDBJ databases">
        <title>STSV induces naive adaptation in Sulfolobus.</title>
        <authorList>
            <person name="Xiang X."/>
            <person name="Song M."/>
        </authorList>
    </citation>
    <scope>NUCLEOTIDE SEQUENCE [LARGE SCALE GENOMIC DNA]</scope>
    <source>
        <strain evidence="2 3">RT2</strain>
    </source>
</reference>
<dbReference type="EMBL" id="CP146016">
    <property type="protein sequence ID" value="WWQ60933.1"/>
    <property type="molecule type" value="Genomic_DNA"/>
</dbReference>
<evidence type="ECO:0000259" key="1">
    <source>
        <dbReference type="Pfam" id="PF00534"/>
    </source>
</evidence>
<dbReference type="SUPFAM" id="SSF53756">
    <property type="entry name" value="UDP-Glycosyltransferase/glycogen phosphorylase"/>
    <property type="match status" value="1"/>
</dbReference>
<protein>
    <submittedName>
        <fullName evidence="2">Glycosyltransferase</fullName>
        <ecNumber evidence="2">2.4.-.-</ecNumber>
    </submittedName>
</protein>
<keyword evidence="3" id="KW-1185">Reference proteome</keyword>
<dbReference type="InterPro" id="IPR001296">
    <property type="entry name" value="Glyco_trans_1"/>
</dbReference>
<name>A0AAX4L3Z8_9CREN</name>
<dbReference type="Gene3D" id="3.40.50.2000">
    <property type="entry name" value="Glycogen Phosphorylase B"/>
    <property type="match status" value="2"/>
</dbReference>
<dbReference type="GeneID" id="89335561"/>
<sequence>MTRLLYVNFGHPAISGATTTVVELMTRLPNMGVKVDLIEVLSKDEKGLLDTYPELNDKINLISLVRLPTNNNLIGRTIRQIYRSSILRAKIRKMIDNYDFIIGFDTRKTIHMIYSEPYIMFPLYKFYLELIKMTNLIDGTAWFINSIKVIRKFKSSKLNICAGKILQELLGTKYNIYCKALEPPAGVDLNLIRNVEPYSYQFDAIHVSRQGFIKGTPEAIQVMRMLEKQGYSRFALIGSQDYGFDLNRYLMNKDNIKYFGEIIDKRVMYSILKSAKVFIYPTHADSFGIVVAEALACGVPVVAYDIPAMRYYYGDCKSVKLVKEGDVKQMFLEVLEIFKDYDYYKALAEECASKYSWDKVAESFLNILKDLQQKFS</sequence>
<dbReference type="AlphaFoldDB" id="A0AAX4L3Z8"/>
<dbReference type="CDD" id="cd03801">
    <property type="entry name" value="GT4_PimA-like"/>
    <property type="match status" value="1"/>
</dbReference>
<dbReference type="InterPro" id="IPR050194">
    <property type="entry name" value="Glycosyltransferase_grp1"/>
</dbReference>
<feature type="domain" description="Glycosyl transferase family 1" evidence="1">
    <location>
        <begin position="202"/>
        <end position="349"/>
    </location>
</feature>
<organism evidence="2 3">
    <name type="scientific">Sulfolobus tengchongensis</name>
    <dbReference type="NCBI Taxonomy" id="207809"/>
    <lineage>
        <taxon>Archaea</taxon>
        <taxon>Thermoproteota</taxon>
        <taxon>Thermoprotei</taxon>
        <taxon>Sulfolobales</taxon>
        <taxon>Sulfolobaceae</taxon>
        <taxon>Sulfolobus</taxon>
    </lineage>
</organism>
<evidence type="ECO:0000313" key="2">
    <source>
        <dbReference type="EMBL" id="WWQ60933.1"/>
    </source>
</evidence>
<dbReference type="Pfam" id="PF00534">
    <property type="entry name" value="Glycos_transf_1"/>
    <property type="match status" value="1"/>
</dbReference>
<dbReference type="Proteomes" id="UP001432202">
    <property type="component" value="Chromosome"/>
</dbReference>
<keyword evidence="2" id="KW-0808">Transferase</keyword>
<accession>A0AAX4L3Z8</accession>
<dbReference type="RefSeq" id="WP_338602478.1">
    <property type="nucleotide sequence ID" value="NZ_CP146016.1"/>
</dbReference>
<keyword evidence="2" id="KW-0328">Glycosyltransferase</keyword>
<proteinExistence type="predicted"/>
<dbReference type="PANTHER" id="PTHR45947:SF3">
    <property type="entry name" value="SULFOQUINOVOSYL TRANSFERASE SQD2"/>
    <property type="match status" value="1"/>
</dbReference>
<dbReference type="GO" id="GO:0016757">
    <property type="term" value="F:glycosyltransferase activity"/>
    <property type="evidence" value="ECO:0007669"/>
    <property type="project" value="UniProtKB-KW"/>
</dbReference>
<evidence type="ECO:0000313" key="3">
    <source>
        <dbReference type="Proteomes" id="UP001432202"/>
    </source>
</evidence>
<gene>
    <name evidence="2" type="ORF">V6M85_02295</name>
</gene>
<dbReference type="PANTHER" id="PTHR45947">
    <property type="entry name" value="SULFOQUINOVOSYL TRANSFERASE SQD2"/>
    <property type="match status" value="1"/>
</dbReference>